<dbReference type="RefSeq" id="WP_110431508.1">
    <property type="nucleotide sequence ID" value="NZ_JYFN01000054.1"/>
</dbReference>
<sequence>MGEAGALDPAWRRRADHWAAVARERGTDADVLHAQSRQLAALYFMGYVVEAYAKALASARGKSAKKIHELMPLLEDCGIHRTDLPGDLRTYADERTVTMRYDPTLSPDIDYATELARARRLAAYLGLRLRRLG</sequence>
<dbReference type="EMBL" id="JYFN01000054">
    <property type="protein sequence ID" value="KJE20676.1"/>
    <property type="molecule type" value="Genomic_DNA"/>
</dbReference>
<reference evidence="2 3" key="2">
    <citation type="journal article" date="2016" name="Genome Announc.">
        <title>Permanent Draft Genome Sequences for Two Variants of Frankia sp. Strain CpI1, the First Frankia Strain Isolated from Root Nodules of Comptonia peregrina.</title>
        <authorList>
            <person name="Oshone R."/>
            <person name="Hurst S.G.IV."/>
            <person name="Abebe-Akele F."/>
            <person name="Simpson S."/>
            <person name="Morris K."/>
            <person name="Thomas W.K."/>
            <person name="Tisa L.S."/>
        </authorList>
    </citation>
    <scope>NUCLEOTIDE SEQUENCE [LARGE SCALE GENOMIC DNA]</scope>
    <source>
        <strain evidence="3">CpI1-S</strain>
    </source>
</reference>
<dbReference type="Gene3D" id="1.20.120.330">
    <property type="entry name" value="Nucleotidyltransferases domain 2"/>
    <property type="match status" value="1"/>
</dbReference>
<dbReference type="Proteomes" id="UP000032545">
    <property type="component" value="Unassembled WGS sequence"/>
</dbReference>
<organism evidence="2 3">
    <name type="scientific">Frankia torreyi</name>
    <dbReference type="NCBI Taxonomy" id="1856"/>
    <lineage>
        <taxon>Bacteria</taxon>
        <taxon>Bacillati</taxon>
        <taxon>Actinomycetota</taxon>
        <taxon>Actinomycetes</taxon>
        <taxon>Frankiales</taxon>
        <taxon>Frankiaceae</taxon>
        <taxon>Frankia</taxon>
    </lineage>
</organism>
<comment type="caution">
    <text evidence="2">The sequence shown here is derived from an EMBL/GenBank/DDBJ whole genome shotgun (WGS) entry which is preliminary data.</text>
</comment>
<dbReference type="PATRIC" id="fig|1502723.3.peg.5229"/>
<evidence type="ECO:0000259" key="1">
    <source>
        <dbReference type="Pfam" id="PF05168"/>
    </source>
</evidence>
<gene>
    <name evidence="2" type="ORF">FF36_05031</name>
</gene>
<proteinExistence type="predicted"/>
<keyword evidence="3" id="KW-1185">Reference proteome</keyword>
<feature type="domain" description="HEPN" evidence="1">
    <location>
        <begin position="17"/>
        <end position="114"/>
    </location>
</feature>
<accession>A0A0D8B8Z4</accession>
<dbReference type="AlphaFoldDB" id="A0A0D8B8Z4"/>
<evidence type="ECO:0000313" key="2">
    <source>
        <dbReference type="EMBL" id="KJE20676.1"/>
    </source>
</evidence>
<reference evidence="3" key="1">
    <citation type="submission" date="2015-02" db="EMBL/GenBank/DDBJ databases">
        <title>Draft Genome of Frankia sp. CpI1-S.</title>
        <authorList>
            <person name="Oshone R.T."/>
            <person name="Ngom M."/>
            <person name="Ghodhbane-Gtari F."/>
            <person name="Gtari M."/>
            <person name="Morris K."/>
            <person name="Thomas K."/>
            <person name="Sen A."/>
            <person name="Tisa L.S."/>
        </authorList>
    </citation>
    <scope>NUCLEOTIDE SEQUENCE [LARGE SCALE GENOMIC DNA]</scope>
    <source>
        <strain evidence="3">CpI1-S</strain>
    </source>
</reference>
<name>A0A0D8B8Z4_9ACTN</name>
<dbReference type="InterPro" id="IPR007842">
    <property type="entry name" value="HEPN_dom"/>
</dbReference>
<protein>
    <submittedName>
        <fullName evidence="2">HEPN domain-containing protein</fullName>
    </submittedName>
</protein>
<evidence type="ECO:0000313" key="3">
    <source>
        <dbReference type="Proteomes" id="UP000032545"/>
    </source>
</evidence>
<dbReference type="Pfam" id="PF05168">
    <property type="entry name" value="HEPN"/>
    <property type="match status" value="1"/>
</dbReference>